<comment type="caution">
    <text evidence="2">The sequence shown here is derived from an EMBL/GenBank/DDBJ whole genome shotgun (WGS) entry which is preliminary data.</text>
</comment>
<evidence type="ECO:0000313" key="2">
    <source>
        <dbReference type="EMBL" id="GMK54966.1"/>
    </source>
</evidence>
<reference evidence="2" key="1">
    <citation type="journal article" date="2023" name="BMC Genomics">
        <title>Chromosome-level genome assemblies of Cutaneotrichosporon spp. (Trichosporonales, Basidiomycota) reveal imbalanced evolution between nucleotide sequences and chromosome synteny.</title>
        <authorList>
            <person name="Kobayashi Y."/>
            <person name="Kayamori A."/>
            <person name="Aoki K."/>
            <person name="Shiwa Y."/>
            <person name="Matsutani M."/>
            <person name="Fujita N."/>
            <person name="Sugita T."/>
            <person name="Iwasaki W."/>
            <person name="Tanaka N."/>
            <person name="Takashima M."/>
        </authorList>
    </citation>
    <scope>NUCLEOTIDE SEQUENCE</scope>
    <source>
        <strain evidence="2">HIS016</strain>
    </source>
</reference>
<sequence length="189" mass="19943">MRSRRSREPSAVSVPAASGGSRLVARLRALFYAHDPESFSSSHSHSTSAHPLATCTVTHTHTTTPRRTSFLTNMSDRRRSWFAKESTVKLDADTLSRVNVPGSAQTHSPGATVSPVLTVDAATLGNVNIPGSQGQTIQLSADQLLRVNNPGSSSSKPNSKTGTPVQSPSTSNTIEAQASDLANINQPKA</sequence>
<dbReference type="AlphaFoldDB" id="A0AAD3Y9J2"/>
<evidence type="ECO:0000313" key="3">
    <source>
        <dbReference type="Proteomes" id="UP001222932"/>
    </source>
</evidence>
<keyword evidence="3" id="KW-1185">Reference proteome</keyword>
<feature type="region of interest" description="Disordered" evidence="1">
    <location>
        <begin position="147"/>
        <end position="189"/>
    </location>
</feature>
<dbReference type="Proteomes" id="UP001222932">
    <property type="component" value="Unassembled WGS sequence"/>
</dbReference>
<feature type="compositionally biased region" description="Polar residues" evidence="1">
    <location>
        <begin position="165"/>
        <end position="189"/>
    </location>
</feature>
<proteinExistence type="predicted"/>
<name>A0AAD3Y9J2_9TREE</name>
<organism evidence="2 3">
    <name type="scientific">Cutaneotrichosporon spelunceum</name>
    <dbReference type="NCBI Taxonomy" id="1672016"/>
    <lineage>
        <taxon>Eukaryota</taxon>
        <taxon>Fungi</taxon>
        <taxon>Dikarya</taxon>
        <taxon>Basidiomycota</taxon>
        <taxon>Agaricomycotina</taxon>
        <taxon>Tremellomycetes</taxon>
        <taxon>Trichosporonales</taxon>
        <taxon>Trichosporonaceae</taxon>
        <taxon>Cutaneotrichosporon</taxon>
    </lineage>
</organism>
<gene>
    <name evidence="2" type="ORF">CspeluHIS016_0200220</name>
</gene>
<feature type="compositionally biased region" description="Low complexity" evidence="1">
    <location>
        <begin position="148"/>
        <end position="164"/>
    </location>
</feature>
<protein>
    <submittedName>
        <fullName evidence="2">Uncharacterized protein</fullName>
    </submittedName>
</protein>
<evidence type="ECO:0000256" key="1">
    <source>
        <dbReference type="SAM" id="MobiDB-lite"/>
    </source>
</evidence>
<dbReference type="EMBL" id="BTCM01000002">
    <property type="protein sequence ID" value="GMK54966.1"/>
    <property type="molecule type" value="Genomic_DNA"/>
</dbReference>
<reference evidence="2" key="2">
    <citation type="submission" date="2023-06" db="EMBL/GenBank/DDBJ databases">
        <authorList>
            <person name="Kobayashi Y."/>
            <person name="Kayamori A."/>
            <person name="Aoki K."/>
            <person name="Shiwa Y."/>
            <person name="Fujita N."/>
            <person name="Sugita T."/>
            <person name="Iwasaki W."/>
            <person name="Tanaka N."/>
            <person name="Takashima M."/>
        </authorList>
    </citation>
    <scope>NUCLEOTIDE SEQUENCE</scope>
    <source>
        <strain evidence="2">HIS016</strain>
    </source>
</reference>
<accession>A0AAD3Y9J2</accession>